<dbReference type="SUPFAM" id="SSF53474">
    <property type="entry name" value="alpha/beta-Hydrolases"/>
    <property type="match status" value="1"/>
</dbReference>
<comment type="caution">
    <text evidence="3">The sequence shown here is derived from an EMBL/GenBank/DDBJ whole genome shotgun (WGS) entry which is preliminary data.</text>
</comment>
<reference evidence="3 4" key="1">
    <citation type="journal article" date="2016" name="Genome Announc.">
        <title>Genome Sequence of Madurella mycetomatis mm55, Isolated from a Human Mycetoma Case in Sudan.</title>
        <authorList>
            <person name="Smit S."/>
            <person name="Derks M.F."/>
            <person name="Bervoets S."/>
            <person name="Fahal A."/>
            <person name="van Leeuwen W."/>
            <person name="van Belkum A."/>
            <person name="van de Sande W.W."/>
        </authorList>
    </citation>
    <scope>NUCLEOTIDE SEQUENCE [LARGE SCALE GENOMIC DNA]</scope>
    <source>
        <strain evidence="4">mm55</strain>
    </source>
</reference>
<keyword evidence="4" id="KW-1185">Reference proteome</keyword>
<protein>
    <submittedName>
        <fullName evidence="3">Ferri-bacillibactin esterase BesA</fullName>
    </submittedName>
</protein>
<dbReference type="PANTHER" id="PTHR40841:SF2">
    <property type="entry name" value="SIDEROPHORE-DEGRADING ESTERASE (EUROFUNG)"/>
    <property type="match status" value="1"/>
</dbReference>
<dbReference type="Pfam" id="PF00756">
    <property type="entry name" value="Esterase"/>
    <property type="match status" value="1"/>
</dbReference>
<dbReference type="PANTHER" id="PTHR40841">
    <property type="entry name" value="SIDEROPHORE TRIACETYLFUSARININE C ESTERASE"/>
    <property type="match status" value="1"/>
</dbReference>
<comment type="similarity">
    <text evidence="1">Belongs to the esterase D family.</text>
</comment>
<dbReference type="InterPro" id="IPR029058">
    <property type="entry name" value="AB_hydrolase_fold"/>
</dbReference>
<dbReference type="AlphaFoldDB" id="A0A175W4Z4"/>
<keyword evidence="2" id="KW-0378">Hydrolase</keyword>
<accession>A0A175W4Z4</accession>
<gene>
    <name evidence="3" type="ORF">MMYC01_205671</name>
</gene>
<proteinExistence type="inferred from homology"/>
<dbReference type="GO" id="GO:0016788">
    <property type="term" value="F:hydrolase activity, acting on ester bonds"/>
    <property type="evidence" value="ECO:0007669"/>
    <property type="project" value="TreeGrafter"/>
</dbReference>
<sequence length="307" mass="34252">MASLSWTFTPYPPFPATVFPNIALWNISNAAKNLTYQIEVSWPFEWESPEVAKSALTMYVIDGNALGMTASEGFKRRKPVDSQQPDSIVVSIGYPLTDSVYSFTRRSIDFRPPLPEPQDPPSGADDFIEFIDDVLRPWVRSTVFPNVAFARDALYGHSFGGLFVIYAMIARPELFDTFISASPAIDWNNGSILDDVHVIGGPSPVLPQSPGCYGGGNSTEPRPALFISYGSLEQFPVKRRTETEEAFQARKSFLQSLRMTDYCYELYHRVRASGRTRDVVLKEYIGQDHAGVGGSALTDGIDYFVDW</sequence>
<dbReference type="Gene3D" id="3.40.50.1820">
    <property type="entry name" value="alpha/beta hydrolase"/>
    <property type="match status" value="1"/>
</dbReference>
<dbReference type="InterPro" id="IPR000801">
    <property type="entry name" value="Esterase-like"/>
</dbReference>
<dbReference type="Proteomes" id="UP000078237">
    <property type="component" value="Unassembled WGS sequence"/>
</dbReference>
<dbReference type="InterPro" id="IPR052558">
    <property type="entry name" value="Siderophore_Hydrolase_D"/>
</dbReference>
<evidence type="ECO:0000256" key="2">
    <source>
        <dbReference type="ARBA" id="ARBA00022801"/>
    </source>
</evidence>
<dbReference type="OrthoDB" id="446683at2759"/>
<name>A0A175W4Z4_9PEZI</name>
<organism evidence="3 4">
    <name type="scientific">Madurella mycetomatis</name>
    <dbReference type="NCBI Taxonomy" id="100816"/>
    <lineage>
        <taxon>Eukaryota</taxon>
        <taxon>Fungi</taxon>
        <taxon>Dikarya</taxon>
        <taxon>Ascomycota</taxon>
        <taxon>Pezizomycotina</taxon>
        <taxon>Sordariomycetes</taxon>
        <taxon>Sordariomycetidae</taxon>
        <taxon>Sordariales</taxon>
        <taxon>Sordariales incertae sedis</taxon>
        <taxon>Madurella</taxon>
    </lineage>
</organism>
<evidence type="ECO:0000256" key="1">
    <source>
        <dbReference type="ARBA" id="ARBA00005622"/>
    </source>
</evidence>
<dbReference type="VEuPathDB" id="FungiDB:MMYC01_205671"/>
<evidence type="ECO:0000313" key="3">
    <source>
        <dbReference type="EMBL" id="KXX78625.1"/>
    </source>
</evidence>
<dbReference type="EMBL" id="LCTW02000113">
    <property type="protein sequence ID" value="KXX78625.1"/>
    <property type="molecule type" value="Genomic_DNA"/>
</dbReference>
<evidence type="ECO:0000313" key="4">
    <source>
        <dbReference type="Proteomes" id="UP000078237"/>
    </source>
</evidence>